<dbReference type="RefSeq" id="WP_116300909.1">
    <property type="nucleotide sequence ID" value="NZ_NFZV01000002.1"/>
</dbReference>
<keyword evidence="2" id="KW-1185">Reference proteome</keyword>
<evidence type="ECO:0000313" key="1">
    <source>
        <dbReference type="EMBL" id="RFA38889.1"/>
    </source>
</evidence>
<organism evidence="1 2">
    <name type="scientific">Alkalilimnicola ehrlichii</name>
    <dbReference type="NCBI Taxonomy" id="351052"/>
    <lineage>
        <taxon>Bacteria</taxon>
        <taxon>Pseudomonadati</taxon>
        <taxon>Pseudomonadota</taxon>
        <taxon>Gammaproteobacteria</taxon>
        <taxon>Chromatiales</taxon>
        <taxon>Ectothiorhodospiraceae</taxon>
        <taxon>Alkalilimnicola</taxon>
    </lineage>
</organism>
<protein>
    <submittedName>
        <fullName evidence="1">Uncharacterized protein</fullName>
    </submittedName>
</protein>
<reference evidence="2" key="1">
    <citation type="submission" date="2017-05" db="EMBL/GenBank/DDBJ databases">
        <authorList>
            <person name="Sharma S."/>
            <person name="Sidhu C."/>
            <person name="Pinnaka A.K."/>
        </authorList>
    </citation>
    <scope>NUCLEOTIDE SEQUENCE [LARGE SCALE GENOMIC DNA]</scope>
    <source>
        <strain evidence="2">AK93</strain>
    </source>
</reference>
<sequence>MDAEWNLVTLQDALAALAETIDEIEDAPDEAATLMEALMPTVYAKLNYAWNTRQVGPSAIDTTDHNELVAWPRDLKL</sequence>
<dbReference type="AlphaFoldDB" id="A0A3E0X237"/>
<name>A0A3E0X237_9GAMM</name>
<accession>A0A3E0X237</accession>
<proteinExistence type="predicted"/>
<dbReference type="Proteomes" id="UP000256763">
    <property type="component" value="Unassembled WGS sequence"/>
</dbReference>
<dbReference type="EMBL" id="NFZW01000002">
    <property type="protein sequence ID" value="RFA38889.1"/>
    <property type="molecule type" value="Genomic_DNA"/>
</dbReference>
<gene>
    <name evidence="1" type="ORF">CAL65_03020</name>
</gene>
<comment type="caution">
    <text evidence="1">The sequence shown here is derived from an EMBL/GenBank/DDBJ whole genome shotgun (WGS) entry which is preliminary data.</text>
</comment>
<evidence type="ECO:0000313" key="2">
    <source>
        <dbReference type="Proteomes" id="UP000256763"/>
    </source>
</evidence>
<dbReference type="OrthoDB" id="7068501at2"/>